<evidence type="ECO:0000256" key="1">
    <source>
        <dbReference type="SAM" id="MobiDB-lite"/>
    </source>
</evidence>
<feature type="compositionally biased region" description="Basic and acidic residues" evidence="1">
    <location>
        <begin position="212"/>
        <end position="222"/>
    </location>
</feature>
<feature type="region of interest" description="Disordered" evidence="1">
    <location>
        <begin position="17"/>
        <end position="75"/>
    </location>
</feature>
<feature type="compositionally biased region" description="Acidic residues" evidence="1">
    <location>
        <begin position="22"/>
        <end position="56"/>
    </location>
</feature>
<protein>
    <submittedName>
        <fullName evidence="2">Uncharacterized protein</fullName>
    </submittedName>
</protein>
<proteinExistence type="predicted"/>
<reference evidence="2" key="2">
    <citation type="submission" date="2020-05" db="UniProtKB">
        <authorList>
            <consortium name="EnsemblMetazoa"/>
        </authorList>
    </citation>
    <scope>IDENTIFICATION</scope>
    <source>
        <strain evidence="2">MINIMUS1</strain>
    </source>
</reference>
<keyword evidence="3" id="KW-1185">Reference proteome</keyword>
<evidence type="ECO:0000313" key="3">
    <source>
        <dbReference type="Proteomes" id="UP000075920"/>
    </source>
</evidence>
<accession>A0A182WM05</accession>
<sequence>MASQRILKRAETALQYTKDLLLDDNSEDENDLAEDDECESETGNEPDEDVEEGDNENADKTKSDPASKGKKSSKGLGKTIKQLMGVIMEPFGCILLDKTMAELSKMKEQHSTLQADNDRLREELRDRQKLQQDLTSTLQTQNGKHQNEVKRLELELKNATDSLENMKQTNQLNVEESCRLRKDLDNILKEKGDLIKQLERKEVSHRAELDKHLKSLDEKQSENTKLTDSVDKNNH</sequence>
<reference evidence="3" key="1">
    <citation type="submission" date="2013-03" db="EMBL/GenBank/DDBJ databases">
        <title>The Genome Sequence of Anopheles minimus MINIMUS1.</title>
        <authorList>
            <consortium name="The Broad Institute Genomics Platform"/>
            <person name="Neafsey D.E."/>
            <person name="Walton C."/>
            <person name="Walker B."/>
            <person name="Young S.K."/>
            <person name="Zeng Q."/>
            <person name="Gargeya S."/>
            <person name="Fitzgerald M."/>
            <person name="Haas B."/>
            <person name="Abouelleil A."/>
            <person name="Allen A.W."/>
            <person name="Alvarado L."/>
            <person name="Arachchi H.M."/>
            <person name="Berlin A.M."/>
            <person name="Chapman S.B."/>
            <person name="Gainer-Dewar J."/>
            <person name="Goldberg J."/>
            <person name="Griggs A."/>
            <person name="Gujja S."/>
            <person name="Hansen M."/>
            <person name="Howarth C."/>
            <person name="Imamovic A."/>
            <person name="Ireland A."/>
            <person name="Larimer J."/>
            <person name="McCowan C."/>
            <person name="Murphy C."/>
            <person name="Pearson M."/>
            <person name="Poon T.W."/>
            <person name="Priest M."/>
            <person name="Roberts A."/>
            <person name="Saif S."/>
            <person name="Shea T."/>
            <person name="Sisk P."/>
            <person name="Sykes S."/>
            <person name="Wortman J."/>
            <person name="Nusbaum C."/>
            <person name="Birren B."/>
        </authorList>
    </citation>
    <scope>NUCLEOTIDE SEQUENCE [LARGE SCALE GENOMIC DNA]</scope>
    <source>
        <strain evidence="3">MINIMUS1</strain>
    </source>
</reference>
<dbReference type="AlphaFoldDB" id="A0A182WM05"/>
<dbReference type="EnsemblMetazoa" id="AMIN011434-RA">
    <property type="protein sequence ID" value="AMIN011434-PA"/>
    <property type="gene ID" value="AMIN011434"/>
</dbReference>
<organism evidence="2 3">
    <name type="scientific">Anopheles minimus</name>
    <dbReference type="NCBI Taxonomy" id="112268"/>
    <lineage>
        <taxon>Eukaryota</taxon>
        <taxon>Metazoa</taxon>
        <taxon>Ecdysozoa</taxon>
        <taxon>Arthropoda</taxon>
        <taxon>Hexapoda</taxon>
        <taxon>Insecta</taxon>
        <taxon>Pterygota</taxon>
        <taxon>Neoptera</taxon>
        <taxon>Endopterygota</taxon>
        <taxon>Diptera</taxon>
        <taxon>Nematocera</taxon>
        <taxon>Culicoidea</taxon>
        <taxon>Culicidae</taxon>
        <taxon>Anophelinae</taxon>
        <taxon>Anopheles</taxon>
    </lineage>
</organism>
<evidence type="ECO:0000313" key="2">
    <source>
        <dbReference type="EnsemblMetazoa" id="AMIN011434-PA"/>
    </source>
</evidence>
<feature type="region of interest" description="Disordered" evidence="1">
    <location>
        <begin position="212"/>
        <end position="235"/>
    </location>
</feature>
<dbReference type="Proteomes" id="UP000075920">
    <property type="component" value="Unassembled WGS sequence"/>
</dbReference>
<feature type="compositionally biased region" description="Basic and acidic residues" evidence="1">
    <location>
        <begin position="57"/>
        <end position="67"/>
    </location>
</feature>
<dbReference type="VEuPathDB" id="VectorBase:AMIN011434"/>
<name>A0A182WM05_9DIPT</name>